<feature type="compositionally biased region" description="Basic and acidic residues" evidence="1">
    <location>
        <begin position="210"/>
        <end position="221"/>
    </location>
</feature>
<feature type="compositionally biased region" description="Polar residues" evidence="1">
    <location>
        <begin position="92"/>
        <end position="102"/>
    </location>
</feature>
<protein>
    <submittedName>
        <fullName evidence="2">Uncharacterized protein</fullName>
    </submittedName>
</protein>
<feature type="region of interest" description="Disordered" evidence="1">
    <location>
        <begin position="92"/>
        <end position="151"/>
    </location>
</feature>
<evidence type="ECO:0000256" key="1">
    <source>
        <dbReference type="SAM" id="MobiDB-lite"/>
    </source>
</evidence>
<accession>A0AAD4HS47</accession>
<dbReference type="Proteomes" id="UP001195769">
    <property type="component" value="Unassembled WGS sequence"/>
</dbReference>
<reference evidence="2" key="1">
    <citation type="journal article" date="2020" name="New Phytol.">
        <title>Comparative genomics reveals dynamic genome evolution in host specialist ectomycorrhizal fungi.</title>
        <authorList>
            <person name="Lofgren L.A."/>
            <person name="Nguyen N.H."/>
            <person name="Vilgalys R."/>
            <person name="Ruytinx J."/>
            <person name="Liao H.L."/>
            <person name="Branco S."/>
            <person name="Kuo A."/>
            <person name="LaButti K."/>
            <person name="Lipzen A."/>
            <person name="Andreopoulos W."/>
            <person name="Pangilinan J."/>
            <person name="Riley R."/>
            <person name="Hundley H."/>
            <person name="Na H."/>
            <person name="Barry K."/>
            <person name="Grigoriev I.V."/>
            <person name="Stajich J.E."/>
            <person name="Kennedy P.G."/>
        </authorList>
    </citation>
    <scope>NUCLEOTIDE SEQUENCE</scope>
    <source>
        <strain evidence="2">FC203</strain>
    </source>
</reference>
<feature type="compositionally biased region" description="Low complexity" evidence="1">
    <location>
        <begin position="187"/>
        <end position="196"/>
    </location>
</feature>
<dbReference type="RefSeq" id="XP_041232563.1">
    <property type="nucleotide sequence ID" value="XM_041378561.1"/>
</dbReference>
<gene>
    <name evidence="2" type="ORF">F5891DRAFT_999707</name>
</gene>
<sequence>MPMMARTGPLQELPLAHFLPSSANPVPIIAKPAKRPLSPSKSTIFSPAKRRILHSEGILLPGEASLSSLPFHIPYSGSNVGASHDSSIALTSPTQYASATQGSSRDRRTPRRPSPKLIRSTNAAGDTSASAHSLRRSSRLQSSQRDAESGAASITMAMLREMPLPHDRQSVHYPGFDTYQDTHISLTPSRRTSPPSDNEDSWPSSSEEVLSEREITKENIPPRKKAKKASLIRSSLLIDKSFRSDRSTTRGESHQLSVITASSCYTDGVTTPRAS</sequence>
<evidence type="ECO:0000313" key="3">
    <source>
        <dbReference type="Proteomes" id="UP001195769"/>
    </source>
</evidence>
<comment type="caution">
    <text evidence="2">The sequence shown here is derived from an EMBL/GenBank/DDBJ whole genome shotgun (WGS) entry which is preliminary data.</text>
</comment>
<dbReference type="GeneID" id="64672859"/>
<proteinExistence type="predicted"/>
<name>A0AAD4HS47_9AGAM</name>
<feature type="region of interest" description="Disordered" evidence="1">
    <location>
        <begin position="167"/>
        <end position="230"/>
    </location>
</feature>
<dbReference type="EMBL" id="JABBWK010000003">
    <property type="protein sequence ID" value="KAG1906988.1"/>
    <property type="molecule type" value="Genomic_DNA"/>
</dbReference>
<evidence type="ECO:0000313" key="2">
    <source>
        <dbReference type="EMBL" id="KAG1906988.1"/>
    </source>
</evidence>
<keyword evidence="3" id="KW-1185">Reference proteome</keyword>
<dbReference type="AlphaFoldDB" id="A0AAD4HS47"/>
<organism evidence="2 3">
    <name type="scientific">Suillus fuscotomentosus</name>
    <dbReference type="NCBI Taxonomy" id="1912939"/>
    <lineage>
        <taxon>Eukaryota</taxon>
        <taxon>Fungi</taxon>
        <taxon>Dikarya</taxon>
        <taxon>Basidiomycota</taxon>
        <taxon>Agaricomycotina</taxon>
        <taxon>Agaricomycetes</taxon>
        <taxon>Agaricomycetidae</taxon>
        <taxon>Boletales</taxon>
        <taxon>Suillineae</taxon>
        <taxon>Suillaceae</taxon>
        <taxon>Suillus</taxon>
    </lineage>
</organism>